<accession>A0AAU6UD54</accession>
<reference evidence="1" key="1">
    <citation type="submission" date="2022-03" db="EMBL/GenBank/DDBJ databases">
        <title>Sea Food Isolates.</title>
        <authorList>
            <person name="Li c."/>
        </authorList>
    </citation>
    <scope>NUCLEOTIDE SEQUENCE</scope>
    <source>
        <strain evidence="1">19CA06SA08-2</strain>
    </source>
</reference>
<sequence>MMNALSINPTVVARIDSFIQATGISPASMRWLLHLTPTKGDMAHTTTTLLLQRSGMTAPGDTRWQLLSVTDASGWPDMQRPFQELYVDIEQRQYWHCQGGPLTPTQFKPVFEQWQDRFIAHHPIAFTRADAEALAPTIAGTNTAD</sequence>
<protein>
    <submittedName>
        <fullName evidence="1">Uncharacterized protein</fullName>
    </submittedName>
</protein>
<evidence type="ECO:0000313" key="1">
    <source>
        <dbReference type="EMBL" id="XAG71053.1"/>
    </source>
</evidence>
<proteinExistence type="predicted"/>
<gene>
    <name evidence="1" type="ORF">MRM75_08880</name>
</gene>
<name>A0AAU6UD54_UNCXX</name>
<dbReference type="AlphaFoldDB" id="A0AAU6UD54"/>
<organism evidence="1">
    <name type="scientific">bacterium 19CA06SA08-2</name>
    <dbReference type="NCBI Taxonomy" id="2920658"/>
    <lineage>
        <taxon>Bacteria</taxon>
    </lineage>
</organism>
<dbReference type="EMBL" id="CP095353">
    <property type="protein sequence ID" value="XAG71053.1"/>
    <property type="molecule type" value="Genomic_DNA"/>
</dbReference>